<proteinExistence type="predicted"/>
<organism evidence="1 2">
    <name type="scientific">Phytopseudomonas flavescens</name>
    <dbReference type="NCBI Taxonomy" id="29435"/>
    <lineage>
        <taxon>Bacteria</taxon>
        <taxon>Pseudomonadati</taxon>
        <taxon>Pseudomonadota</taxon>
        <taxon>Gammaproteobacteria</taxon>
        <taxon>Pseudomonadales</taxon>
        <taxon>Pseudomonadaceae</taxon>
        <taxon>Phytopseudomonas</taxon>
    </lineage>
</organism>
<dbReference type="RefSeq" id="WP_244158187.1">
    <property type="nucleotide sequence ID" value="NZ_FNDG01000011.1"/>
</dbReference>
<dbReference type="Proteomes" id="UP000198606">
    <property type="component" value="Unassembled WGS sequence"/>
</dbReference>
<dbReference type="EMBL" id="FNDG01000011">
    <property type="protein sequence ID" value="SDI08933.1"/>
    <property type="molecule type" value="Genomic_DNA"/>
</dbReference>
<protein>
    <submittedName>
        <fullName evidence="1">Uncharacterized protein</fullName>
    </submittedName>
</protein>
<reference evidence="1 2" key="1">
    <citation type="submission" date="2016-10" db="EMBL/GenBank/DDBJ databases">
        <authorList>
            <person name="de Groot N.N."/>
        </authorList>
    </citation>
    <scope>NUCLEOTIDE SEQUENCE [LARGE SCALE GENOMIC DNA]</scope>
    <source>
        <strain evidence="1 2">LMG 18387</strain>
    </source>
</reference>
<evidence type="ECO:0000313" key="1">
    <source>
        <dbReference type="EMBL" id="SDI08933.1"/>
    </source>
</evidence>
<evidence type="ECO:0000313" key="2">
    <source>
        <dbReference type="Proteomes" id="UP000198606"/>
    </source>
</evidence>
<gene>
    <name evidence="1" type="ORF">SAMN05216588_11160</name>
</gene>
<dbReference type="AlphaFoldDB" id="A0A1G8HQH6"/>
<accession>A0A1G8HQH6</accession>
<dbReference type="STRING" id="29435.SAMN05216588_11160"/>
<name>A0A1G8HQH6_9GAMM</name>
<sequence length="163" mass="17406">MQAGQWLCWIPGGLLLGAGLAALVAAEALRRRHGKTVLALSPDTLQFANASSATPWHSFDAFELEQRPFSLTLVFSVAAGHRAPPLGPTTLKALAAPDATRVAGGLRVRLWLLNPMLDGQRLDFAALTDLLYGYLDAAQARHTLGKLFPAAHRSGAVRQSMGQ</sequence>